<comment type="caution">
    <text evidence="1">The sequence shown here is derived from an EMBL/GenBank/DDBJ whole genome shotgun (WGS) entry which is preliminary data.</text>
</comment>
<accession>A0A9P6AEX9</accession>
<reference evidence="1" key="1">
    <citation type="journal article" date="2020" name="Nat. Commun.">
        <title>Large-scale genome sequencing of mycorrhizal fungi provides insights into the early evolution of symbiotic traits.</title>
        <authorList>
            <person name="Miyauchi S."/>
            <person name="Kiss E."/>
            <person name="Kuo A."/>
            <person name="Drula E."/>
            <person name="Kohler A."/>
            <person name="Sanchez-Garcia M."/>
            <person name="Morin E."/>
            <person name="Andreopoulos B."/>
            <person name="Barry K.W."/>
            <person name="Bonito G."/>
            <person name="Buee M."/>
            <person name="Carver A."/>
            <person name="Chen C."/>
            <person name="Cichocki N."/>
            <person name="Clum A."/>
            <person name="Culley D."/>
            <person name="Crous P.W."/>
            <person name="Fauchery L."/>
            <person name="Girlanda M."/>
            <person name="Hayes R.D."/>
            <person name="Keri Z."/>
            <person name="LaButti K."/>
            <person name="Lipzen A."/>
            <person name="Lombard V."/>
            <person name="Magnuson J."/>
            <person name="Maillard F."/>
            <person name="Murat C."/>
            <person name="Nolan M."/>
            <person name="Ohm R.A."/>
            <person name="Pangilinan J."/>
            <person name="Pereira M.F."/>
            <person name="Perotto S."/>
            <person name="Peter M."/>
            <person name="Pfister S."/>
            <person name="Riley R."/>
            <person name="Sitrit Y."/>
            <person name="Stielow J.B."/>
            <person name="Szollosi G."/>
            <person name="Zifcakova L."/>
            <person name="Stursova M."/>
            <person name="Spatafora J.W."/>
            <person name="Tedersoo L."/>
            <person name="Vaario L.M."/>
            <person name="Yamada A."/>
            <person name="Yan M."/>
            <person name="Wang P."/>
            <person name="Xu J."/>
            <person name="Bruns T."/>
            <person name="Baldrian P."/>
            <person name="Vilgalys R."/>
            <person name="Dunand C."/>
            <person name="Henrissat B."/>
            <person name="Grigoriev I.V."/>
            <person name="Hibbett D."/>
            <person name="Nagy L.G."/>
            <person name="Martin F.M."/>
        </authorList>
    </citation>
    <scope>NUCLEOTIDE SEQUENCE</scope>
    <source>
        <strain evidence="1">UP504</strain>
    </source>
</reference>
<organism evidence="1 2">
    <name type="scientific">Hydnum rufescens UP504</name>
    <dbReference type="NCBI Taxonomy" id="1448309"/>
    <lineage>
        <taxon>Eukaryota</taxon>
        <taxon>Fungi</taxon>
        <taxon>Dikarya</taxon>
        <taxon>Basidiomycota</taxon>
        <taxon>Agaricomycotina</taxon>
        <taxon>Agaricomycetes</taxon>
        <taxon>Cantharellales</taxon>
        <taxon>Hydnaceae</taxon>
        <taxon>Hydnum</taxon>
    </lineage>
</organism>
<protein>
    <recommendedName>
        <fullName evidence="3">ATPase AAA-type core domain-containing protein</fullName>
    </recommendedName>
</protein>
<sequence length="87" mass="9710">MDSVVIPVDVNELLIEDAKDFMISESWYGQCGIPWQCGWLLYGMPSSRKTPIIQALTGSLRINIYVVSLAKHGLDDMNLSKLLNSIP</sequence>
<evidence type="ECO:0000313" key="1">
    <source>
        <dbReference type="EMBL" id="KAF9504484.1"/>
    </source>
</evidence>
<dbReference type="AlphaFoldDB" id="A0A9P6AEX9"/>
<dbReference type="PANTHER" id="PTHR23070">
    <property type="entry name" value="BCS1 AAA-TYPE ATPASE"/>
    <property type="match status" value="1"/>
</dbReference>
<dbReference type="InterPro" id="IPR027417">
    <property type="entry name" value="P-loop_NTPase"/>
</dbReference>
<dbReference type="EMBL" id="MU129221">
    <property type="protein sequence ID" value="KAF9504484.1"/>
    <property type="molecule type" value="Genomic_DNA"/>
</dbReference>
<evidence type="ECO:0000313" key="2">
    <source>
        <dbReference type="Proteomes" id="UP000886523"/>
    </source>
</evidence>
<feature type="non-terminal residue" evidence="1">
    <location>
        <position position="87"/>
    </location>
</feature>
<dbReference type="Gene3D" id="3.40.50.300">
    <property type="entry name" value="P-loop containing nucleotide triphosphate hydrolases"/>
    <property type="match status" value="1"/>
</dbReference>
<proteinExistence type="predicted"/>
<gene>
    <name evidence="1" type="ORF">BS47DRAFT_1268416</name>
</gene>
<keyword evidence="2" id="KW-1185">Reference proteome</keyword>
<evidence type="ECO:0008006" key="3">
    <source>
        <dbReference type="Google" id="ProtNLM"/>
    </source>
</evidence>
<dbReference type="Proteomes" id="UP000886523">
    <property type="component" value="Unassembled WGS sequence"/>
</dbReference>
<dbReference type="OrthoDB" id="10251412at2759"/>
<name>A0A9P6AEX9_9AGAM</name>
<dbReference type="InterPro" id="IPR050747">
    <property type="entry name" value="Mitochondrial_chaperone_BCS1"/>
</dbReference>